<evidence type="ECO:0000256" key="1">
    <source>
        <dbReference type="SAM" id="MobiDB-lite"/>
    </source>
</evidence>
<sequence>MLSQRDDRVILGETSWCRMRLEHDDAPNKVHAPLKEKNPQRRVAITV</sequence>
<organism evidence="2">
    <name type="scientific">Ensifer adhaerens</name>
    <name type="common">Sinorhizobium morelense</name>
    <dbReference type="NCBI Taxonomy" id="106592"/>
    <lineage>
        <taxon>Bacteria</taxon>
        <taxon>Pseudomonadati</taxon>
        <taxon>Pseudomonadota</taxon>
        <taxon>Alphaproteobacteria</taxon>
        <taxon>Hyphomicrobiales</taxon>
        <taxon>Rhizobiaceae</taxon>
        <taxon>Sinorhizobium/Ensifer group</taxon>
        <taxon>Ensifer</taxon>
    </lineage>
</organism>
<name>D1CSF2_ENSAD</name>
<protein>
    <submittedName>
        <fullName evidence="2">Uncharacterized protein</fullName>
    </submittedName>
</protein>
<feature type="region of interest" description="Disordered" evidence="1">
    <location>
        <begin position="28"/>
        <end position="47"/>
    </location>
</feature>
<feature type="compositionally biased region" description="Basic and acidic residues" evidence="1">
    <location>
        <begin position="28"/>
        <end position="39"/>
    </location>
</feature>
<proteinExistence type="predicted"/>
<dbReference type="EMBL" id="DQ403289">
    <property type="protein sequence ID" value="ABD74756.1"/>
    <property type="molecule type" value="Genomic_DNA"/>
</dbReference>
<accession>D1CSF2</accession>
<dbReference type="AlphaFoldDB" id="D1CSF2"/>
<reference evidence="2" key="1">
    <citation type="submission" date="2006-02" db="EMBL/GenBank/DDBJ databases">
        <title>Sampling the accessory genome of the Sinorhizobium genus by suppressive subtractive hybridization.</title>
        <authorList>
            <person name="Moulin L."/>
            <person name="Ghazoui Z."/>
            <person name="Young P."/>
        </authorList>
    </citation>
    <scope>NUCLEOTIDE SEQUENCE</scope>
    <source>
        <strain evidence="2">LMG20216</strain>
    </source>
</reference>
<feature type="non-terminal residue" evidence="2">
    <location>
        <position position="47"/>
    </location>
</feature>
<evidence type="ECO:0000313" key="2">
    <source>
        <dbReference type="EMBL" id="ABD74756.1"/>
    </source>
</evidence>